<comment type="caution">
    <text evidence="2">The sequence shown here is derived from an EMBL/GenBank/DDBJ whole genome shotgun (WGS) entry which is preliminary data.</text>
</comment>
<evidence type="ECO:0000256" key="1">
    <source>
        <dbReference type="SAM" id="MobiDB-lite"/>
    </source>
</evidence>
<organism evidence="2">
    <name type="scientific">mine drainage metagenome</name>
    <dbReference type="NCBI Taxonomy" id="410659"/>
    <lineage>
        <taxon>unclassified sequences</taxon>
        <taxon>metagenomes</taxon>
        <taxon>ecological metagenomes</taxon>
    </lineage>
</organism>
<accession>A0A1J5PCE4</accession>
<sequence length="56" mass="6071">MADLNRGFEATADGGAGNRVQRPRCPVAGFVQVQVQGQATFLGQREEAVQQGLKRR</sequence>
<reference evidence="2" key="1">
    <citation type="submission" date="2016-10" db="EMBL/GenBank/DDBJ databases">
        <title>Sequence of Gallionella enrichment culture.</title>
        <authorList>
            <person name="Poehlein A."/>
            <person name="Muehling M."/>
            <person name="Daniel R."/>
        </authorList>
    </citation>
    <scope>NUCLEOTIDE SEQUENCE</scope>
</reference>
<proteinExistence type="predicted"/>
<evidence type="ECO:0000313" key="2">
    <source>
        <dbReference type="EMBL" id="OIQ65495.1"/>
    </source>
</evidence>
<dbReference type="EMBL" id="MLJW01007286">
    <property type="protein sequence ID" value="OIQ65495.1"/>
    <property type="molecule type" value="Genomic_DNA"/>
</dbReference>
<name>A0A1J5PCE4_9ZZZZ</name>
<dbReference type="AlphaFoldDB" id="A0A1J5PCE4"/>
<gene>
    <name evidence="2" type="ORF">GALL_529450</name>
</gene>
<feature type="region of interest" description="Disordered" evidence="1">
    <location>
        <begin position="1"/>
        <end position="21"/>
    </location>
</feature>
<protein>
    <submittedName>
        <fullName evidence="2">Uncharacterized protein</fullName>
    </submittedName>
</protein>